<organism evidence="1 2">
    <name type="scientific">Fusarium decemcellulare</name>
    <dbReference type="NCBI Taxonomy" id="57161"/>
    <lineage>
        <taxon>Eukaryota</taxon>
        <taxon>Fungi</taxon>
        <taxon>Dikarya</taxon>
        <taxon>Ascomycota</taxon>
        <taxon>Pezizomycotina</taxon>
        <taxon>Sordariomycetes</taxon>
        <taxon>Hypocreomycetidae</taxon>
        <taxon>Hypocreales</taxon>
        <taxon>Nectriaceae</taxon>
        <taxon>Fusarium</taxon>
        <taxon>Fusarium decemcellulare species complex</taxon>
    </lineage>
</organism>
<dbReference type="EMBL" id="JANRMS010001137">
    <property type="protein sequence ID" value="KAJ3530736.1"/>
    <property type="molecule type" value="Genomic_DNA"/>
</dbReference>
<dbReference type="Proteomes" id="UP001148629">
    <property type="component" value="Unassembled WGS sequence"/>
</dbReference>
<evidence type="ECO:0000313" key="1">
    <source>
        <dbReference type="EMBL" id="KAJ3530736.1"/>
    </source>
</evidence>
<sequence length="522" mass="57376">MAQYREIKIVMSSNHNTSTISTNKTQGPMWRASIISPVKSWAAKLFRNKYTCVETEDEFEPLLEEKMMYMPKPAGTSFLRTATLRSTKNWPRKGVVEGRWHVERQIGLDFDCGFNGALISEPRLGRIVICGVGISTEILTKLDNDQRDYNHSETCFNFESFAYIHYTATFFCTQLPSTHLDPWREDQDCILSIATALPSALNADAGPSPIVPSRRRRINPFQLEPSTGSRFFRPWLPTGRVRRAHPEITRLGSSITFLQEPESEQTSLVSTSANKFPQFAQIEAAVLSSVRKLMDQTTEADLAATTTQLSGALTLALCHINKAAQALCSPTANLEDSRKGATTAPPTVRGRILVISVSDSEPSQYIPTMNAVFAAAHAQVAIDTLSLTGDPTFLQQACFNTGGTYLAATHPQGLLTYLMFGLIADTEAREALVAPTHDTVDFRAACFCHGRVVDMGFVCSICLSIFCELPDNAECFTCGTKLSLGNYGAKPAVVPRKKKKKRRIVNGGSREETGSATGTPRP</sequence>
<gene>
    <name evidence="1" type="ORF">NM208_g9195</name>
</gene>
<name>A0ACC1S2G5_9HYPO</name>
<comment type="caution">
    <text evidence="1">The sequence shown here is derived from an EMBL/GenBank/DDBJ whole genome shotgun (WGS) entry which is preliminary data.</text>
</comment>
<proteinExistence type="predicted"/>
<evidence type="ECO:0000313" key="2">
    <source>
        <dbReference type="Proteomes" id="UP001148629"/>
    </source>
</evidence>
<reference evidence="1" key="1">
    <citation type="submission" date="2022-08" db="EMBL/GenBank/DDBJ databases">
        <title>Genome Sequence of Fusarium decemcellulare.</title>
        <authorList>
            <person name="Buettner E."/>
        </authorList>
    </citation>
    <scope>NUCLEOTIDE SEQUENCE</scope>
    <source>
        <strain evidence="1">Babe19</strain>
    </source>
</reference>
<protein>
    <submittedName>
        <fullName evidence="1">Uncharacterized protein</fullName>
    </submittedName>
</protein>
<keyword evidence="2" id="KW-1185">Reference proteome</keyword>
<accession>A0ACC1S2G5</accession>